<evidence type="ECO:0000313" key="3">
    <source>
        <dbReference type="Proteomes" id="UP000557307"/>
    </source>
</evidence>
<reference evidence="2 3" key="1">
    <citation type="submission" date="2020-08" db="EMBL/GenBank/DDBJ databases">
        <title>Genomic Encyclopedia of Type Strains, Phase IV (KMG-IV): sequencing the most valuable type-strain genomes for metagenomic binning, comparative biology and taxonomic classification.</title>
        <authorList>
            <person name="Goeker M."/>
        </authorList>
    </citation>
    <scope>NUCLEOTIDE SEQUENCE [LARGE SCALE GENOMIC DNA]</scope>
    <source>
        <strain evidence="2 3">DSM 105074</strain>
    </source>
</reference>
<name>A0A840TPS4_9BACT</name>
<evidence type="ECO:0000313" key="2">
    <source>
        <dbReference type="EMBL" id="MBB5285344.1"/>
    </source>
</evidence>
<organism evidence="2 3">
    <name type="scientific">Rhabdobacter roseus</name>
    <dbReference type="NCBI Taxonomy" id="1655419"/>
    <lineage>
        <taxon>Bacteria</taxon>
        <taxon>Pseudomonadati</taxon>
        <taxon>Bacteroidota</taxon>
        <taxon>Cytophagia</taxon>
        <taxon>Cytophagales</taxon>
        <taxon>Cytophagaceae</taxon>
        <taxon>Rhabdobacter</taxon>
    </lineage>
</organism>
<keyword evidence="3" id="KW-1185">Reference proteome</keyword>
<comment type="caution">
    <text evidence="2">The sequence shown here is derived from an EMBL/GenBank/DDBJ whole genome shotgun (WGS) entry which is preliminary data.</text>
</comment>
<feature type="chain" id="PRO_5032849383" evidence="1">
    <location>
        <begin position="21"/>
        <end position="181"/>
    </location>
</feature>
<dbReference type="RefSeq" id="WP_184175399.1">
    <property type="nucleotide sequence ID" value="NZ_JACHGF010000005.1"/>
</dbReference>
<dbReference type="Proteomes" id="UP000557307">
    <property type="component" value="Unassembled WGS sequence"/>
</dbReference>
<dbReference type="PROSITE" id="PS51257">
    <property type="entry name" value="PROKAR_LIPOPROTEIN"/>
    <property type="match status" value="1"/>
</dbReference>
<dbReference type="EMBL" id="JACHGF010000005">
    <property type="protein sequence ID" value="MBB5285344.1"/>
    <property type="molecule type" value="Genomic_DNA"/>
</dbReference>
<proteinExistence type="predicted"/>
<protein>
    <submittedName>
        <fullName evidence="2">Uncharacterized protein</fullName>
    </submittedName>
</protein>
<evidence type="ECO:0000256" key="1">
    <source>
        <dbReference type="SAM" id="SignalP"/>
    </source>
</evidence>
<feature type="signal peptide" evidence="1">
    <location>
        <begin position="1"/>
        <end position="20"/>
    </location>
</feature>
<gene>
    <name evidence="2" type="ORF">HNQ92_003501</name>
</gene>
<dbReference type="AlphaFoldDB" id="A0A840TPS4"/>
<accession>A0A840TPS4</accession>
<keyword evidence="1" id="KW-0732">Signal</keyword>
<sequence length="181" mass="20141">MMIKYLTYLLLLGLAACAGKEPPEPTRYEVPTSVAPYVARFVEEGQKRGVVVTLDNLIVSLQAQPPGGDDVCGAYFKPARPGGQRRITLVESSACWMGTYDQNREALVFHELAHCFLGREHRNDLLPNAAPASLMTTRLNGPYEPCAYPIDNTSDCDRRSRRDYYLDELFNAATGVPAWAR</sequence>